<keyword evidence="3" id="KW-1185">Reference proteome</keyword>
<feature type="domain" description="Peptidase A2" evidence="1">
    <location>
        <begin position="209"/>
        <end position="224"/>
    </location>
</feature>
<evidence type="ECO:0000259" key="1">
    <source>
        <dbReference type="PROSITE" id="PS50175"/>
    </source>
</evidence>
<evidence type="ECO:0000313" key="3">
    <source>
        <dbReference type="Proteomes" id="UP000008909"/>
    </source>
</evidence>
<dbReference type="PROSITE" id="PS50175">
    <property type="entry name" value="ASP_PROT_RETROV"/>
    <property type="match status" value="1"/>
</dbReference>
<dbReference type="InterPro" id="IPR001995">
    <property type="entry name" value="Peptidase_A2_cat"/>
</dbReference>
<proteinExistence type="predicted"/>
<dbReference type="AlphaFoldDB" id="G7YBU7"/>
<accession>G7YBU7</accession>
<dbReference type="EMBL" id="DF143045">
    <property type="protein sequence ID" value="GAA50431.1"/>
    <property type="molecule type" value="Genomic_DNA"/>
</dbReference>
<evidence type="ECO:0000313" key="2">
    <source>
        <dbReference type="EMBL" id="GAA50431.1"/>
    </source>
</evidence>
<dbReference type="Proteomes" id="UP000008909">
    <property type="component" value="Unassembled WGS sequence"/>
</dbReference>
<sequence length="297" mass="32932">MVEHLEEALEEDSKRRRSQDEIMRRTLEGLQKASVRIASDENPVDLKCAEYIVLVYKQEEKSQLFLDELTKVIPYFGKHFAPTKCEGMLVDMQSLNTPLSIYRKRFEVMGLFKYIRSCINSDYSMTNEVNARIREARVAFANMRHIWPQSGIFLNLKRCPSAKSARPTCQEECRSDLSVNCASGSCSRTTMALGLLPVTLRGPRGVCTVNALVDSGSDSTMLKEDVALTLGLSGLSTNISVATLNGQNEVSTTRASFGIDTSPPAETSQSVKAWTVRQLPSIMEPCQRESSGLSGIT</sequence>
<gene>
    <name evidence="2" type="ORF">CLF_104533</name>
</gene>
<protein>
    <submittedName>
        <fullName evidence="2">Polyprotein</fullName>
    </submittedName>
</protein>
<dbReference type="GO" id="GO:0006508">
    <property type="term" value="P:proteolysis"/>
    <property type="evidence" value="ECO:0007669"/>
    <property type="project" value="InterPro"/>
</dbReference>
<reference evidence="2" key="1">
    <citation type="journal article" date="2011" name="Genome Biol.">
        <title>The draft genome of the carcinogenic human liver fluke Clonorchis sinensis.</title>
        <authorList>
            <person name="Wang X."/>
            <person name="Chen W."/>
            <person name="Huang Y."/>
            <person name="Sun J."/>
            <person name="Men J."/>
            <person name="Liu H."/>
            <person name="Luo F."/>
            <person name="Guo L."/>
            <person name="Lv X."/>
            <person name="Deng C."/>
            <person name="Zhou C."/>
            <person name="Fan Y."/>
            <person name="Li X."/>
            <person name="Huang L."/>
            <person name="Hu Y."/>
            <person name="Liang C."/>
            <person name="Hu X."/>
            <person name="Xu J."/>
            <person name="Yu X."/>
        </authorList>
    </citation>
    <scope>NUCLEOTIDE SEQUENCE [LARGE SCALE GENOMIC DNA]</scope>
    <source>
        <strain evidence="2">Henan</strain>
    </source>
</reference>
<reference key="2">
    <citation type="submission" date="2011-10" db="EMBL/GenBank/DDBJ databases">
        <title>The genome and transcriptome sequence of Clonorchis sinensis provide insights into the carcinogenic liver fluke.</title>
        <authorList>
            <person name="Wang X."/>
            <person name="Huang Y."/>
            <person name="Chen W."/>
            <person name="Liu H."/>
            <person name="Guo L."/>
            <person name="Chen Y."/>
            <person name="Luo F."/>
            <person name="Zhou W."/>
            <person name="Sun J."/>
            <person name="Mao Q."/>
            <person name="Liang P."/>
            <person name="Zhou C."/>
            <person name="Tian Y."/>
            <person name="Men J."/>
            <person name="Lv X."/>
            <person name="Huang L."/>
            <person name="Zhou J."/>
            <person name="Hu Y."/>
            <person name="Li R."/>
            <person name="Zhang F."/>
            <person name="Lei H."/>
            <person name="Li X."/>
            <person name="Hu X."/>
            <person name="Liang C."/>
            <person name="Xu J."/>
            <person name="Wu Z."/>
            <person name="Yu X."/>
        </authorList>
    </citation>
    <scope>NUCLEOTIDE SEQUENCE</scope>
    <source>
        <strain>Henan</strain>
    </source>
</reference>
<name>G7YBU7_CLOSI</name>
<dbReference type="Pfam" id="PF13650">
    <property type="entry name" value="Asp_protease_2"/>
    <property type="match status" value="1"/>
</dbReference>
<dbReference type="GO" id="GO:0004190">
    <property type="term" value="F:aspartic-type endopeptidase activity"/>
    <property type="evidence" value="ECO:0007669"/>
    <property type="project" value="InterPro"/>
</dbReference>
<organism evidence="2 3">
    <name type="scientific">Clonorchis sinensis</name>
    <name type="common">Chinese liver fluke</name>
    <dbReference type="NCBI Taxonomy" id="79923"/>
    <lineage>
        <taxon>Eukaryota</taxon>
        <taxon>Metazoa</taxon>
        <taxon>Spiralia</taxon>
        <taxon>Lophotrochozoa</taxon>
        <taxon>Platyhelminthes</taxon>
        <taxon>Trematoda</taxon>
        <taxon>Digenea</taxon>
        <taxon>Opisthorchiida</taxon>
        <taxon>Opisthorchiata</taxon>
        <taxon>Opisthorchiidae</taxon>
        <taxon>Clonorchis</taxon>
    </lineage>
</organism>